<dbReference type="OrthoDB" id="6777988at2759"/>
<accession>A0A9P0CSA8</accession>
<proteinExistence type="predicted"/>
<sequence length="210" mass="24192">MEDEGSSRIRSLETCTEEEKKTMELLTKWGSDGSQQSQFKQNFENNTDSDSNIFQSSLVPLRLQINNNGQKKTIWQYPVPSSPRYCRPIRIRFIHETKDVTNNEIEYVESQARNLTKTEILTATGILYITHILLPTMVDAKIYNAATNTTSTMRCYICGLTSKEFNCLSRRKEVNPETLRFGLSILHARIRLFESLLHISRTSYLLKNGS</sequence>
<dbReference type="AlphaFoldDB" id="A0A9P0CSA8"/>
<organism evidence="1 2">
    <name type="scientific">Psylliodes chrysocephalus</name>
    <dbReference type="NCBI Taxonomy" id="3402493"/>
    <lineage>
        <taxon>Eukaryota</taxon>
        <taxon>Metazoa</taxon>
        <taxon>Ecdysozoa</taxon>
        <taxon>Arthropoda</taxon>
        <taxon>Hexapoda</taxon>
        <taxon>Insecta</taxon>
        <taxon>Pterygota</taxon>
        <taxon>Neoptera</taxon>
        <taxon>Endopterygota</taxon>
        <taxon>Coleoptera</taxon>
        <taxon>Polyphaga</taxon>
        <taxon>Cucujiformia</taxon>
        <taxon>Chrysomeloidea</taxon>
        <taxon>Chrysomelidae</taxon>
        <taxon>Galerucinae</taxon>
        <taxon>Alticini</taxon>
        <taxon>Psylliodes</taxon>
    </lineage>
</organism>
<dbReference type="Proteomes" id="UP001153636">
    <property type="component" value="Chromosome 3"/>
</dbReference>
<gene>
    <name evidence="1" type="ORF">PSYICH_LOCUS9429</name>
</gene>
<protein>
    <submittedName>
        <fullName evidence="1">Uncharacterized protein</fullName>
    </submittedName>
</protein>
<reference evidence="1" key="1">
    <citation type="submission" date="2022-01" db="EMBL/GenBank/DDBJ databases">
        <authorList>
            <person name="King R."/>
        </authorList>
    </citation>
    <scope>NUCLEOTIDE SEQUENCE</scope>
</reference>
<dbReference type="EMBL" id="OV651815">
    <property type="protein sequence ID" value="CAH1108552.1"/>
    <property type="molecule type" value="Genomic_DNA"/>
</dbReference>
<evidence type="ECO:0000313" key="2">
    <source>
        <dbReference type="Proteomes" id="UP001153636"/>
    </source>
</evidence>
<name>A0A9P0CSA8_9CUCU</name>
<keyword evidence="2" id="KW-1185">Reference proteome</keyword>
<evidence type="ECO:0000313" key="1">
    <source>
        <dbReference type="EMBL" id="CAH1108552.1"/>
    </source>
</evidence>